<feature type="transmembrane region" description="Helical" evidence="6">
    <location>
        <begin position="315"/>
        <end position="334"/>
    </location>
</feature>
<feature type="region of interest" description="Disordered" evidence="5">
    <location>
        <begin position="168"/>
        <end position="249"/>
    </location>
</feature>
<feature type="transmembrane region" description="Helical" evidence="6">
    <location>
        <begin position="516"/>
        <end position="537"/>
    </location>
</feature>
<keyword evidence="4 6" id="KW-0472">Membrane</keyword>
<keyword evidence="8" id="KW-1185">Reference proteome</keyword>
<feature type="transmembrane region" description="Helical" evidence="6">
    <location>
        <begin position="264"/>
        <end position="283"/>
    </location>
</feature>
<evidence type="ECO:0000256" key="2">
    <source>
        <dbReference type="ARBA" id="ARBA00022692"/>
    </source>
</evidence>
<accession>A0A6A6NUS0</accession>
<evidence type="ECO:0000313" key="8">
    <source>
        <dbReference type="Proteomes" id="UP000799766"/>
    </source>
</evidence>
<gene>
    <name evidence="7" type="ORF">BDY21DRAFT_397329</name>
</gene>
<comment type="subcellular location">
    <subcellularLocation>
        <location evidence="1">Membrane</location>
        <topology evidence="1">Multi-pass membrane protein</topology>
    </subcellularLocation>
</comment>
<sequence length="551" mass="58373">MSERELRSIFRDGVEAIALVARSSWRRLLTAWVYVPIGIMIVLFACFGVDSLIRLSSVSFPASVACMIILFFVLIALEPAVGERRVRTLVQYIDIPGGFALRYINVLFTPSFILIPLGSPITGTEIAKVIGVFVIGYFAMFALTAYLVRLLQLILGTSKRALTERAEEIGPNETNDPGSPSADPSTPSLASSAQPLLPPTPPPEPAPPARTQDPSLITGTGGPPEASTSPSNAIPANPTTLHPFATQSAPPLTRAQRWAAQLNARLDATCHGLLFICVGLPVYYGGPAYAMPAQLCVNVLAYHAALRLPARWRRVAHPVPVAAGVTLLAVWALAASRGEGFLDGLRAYRTRAGYVQMLRGELGAPNTPRPGAGDVLGSVLDVSIVALALPMWQYRKELTRHYGTILVPSLALSVGSLLLYPPLCAWLGISPPRALSFASRSLTLALGMPATANLDGDLSLVAVLCIASGILGVLLGNQLLGWLRIREDDYITRGVAMGVNSSAMGTARLLEVDPRAAAFSCLSMSVFGTAVVVGTSIPPMAGVVRGWAGAE</sequence>
<evidence type="ECO:0000256" key="3">
    <source>
        <dbReference type="ARBA" id="ARBA00022989"/>
    </source>
</evidence>
<dbReference type="InterPro" id="IPR007300">
    <property type="entry name" value="CidB/LrgB"/>
</dbReference>
<keyword evidence="2 6" id="KW-0812">Transmembrane</keyword>
<feature type="transmembrane region" description="Helical" evidence="6">
    <location>
        <begin position="59"/>
        <end position="78"/>
    </location>
</feature>
<feature type="transmembrane region" description="Helical" evidence="6">
    <location>
        <begin position="31"/>
        <end position="53"/>
    </location>
</feature>
<dbReference type="Proteomes" id="UP000799766">
    <property type="component" value="Unassembled WGS sequence"/>
</dbReference>
<evidence type="ECO:0000256" key="6">
    <source>
        <dbReference type="SAM" id="Phobius"/>
    </source>
</evidence>
<evidence type="ECO:0000313" key="7">
    <source>
        <dbReference type="EMBL" id="KAF2455182.1"/>
    </source>
</evidence>
<evidence type="ECO:0000256" key="5">
    <source>
        <dbReference type="SAM" id="MobiDB-lite"/>
    </source>
</evidence>
<feature type="transmembrane region" description="Helical" evidence="6">
    <location>
        <begin position="458"/>
        <end position="483"/>
    </location>
</feature>
<feature type="compositionally biased region" description="Polar residues" evidence="5">
    <location>
        <begin position="226"/>
        <end position="249"/>
    </location>
</feature>
<keyword evidence="3 6" id="KW-1133">Transmembrane helix</keyword>
<dbReference type="GO" id="GO:0016020">
    <property type="term" value="C:membrane"/>
    <property type="evidence" value="ECO:0007669"/>
    <property type="project" value="UniProtKB-SubCell"/>
</dbReference>
<dbReference type="OrthoDB" id="2502820at2759"/>
<dbReference type="EMBL" id="MU001688">
    <property type="protein sequence ID" value="KAF2455182.1"/>
    <property type="molecule type" value="Genomic_DNA"/>
</dbReference>
<name>A0A6A6NUS0_9PEZI</name>
<evidence type="ECO:0000256" key="4">
    <source>
        <dbReference type="ARBA" id="ARBA00023136"/>
    </source>
</evidence>
<feature type="transmembrane region" description="Helical" evidence="6">
    <location>
        <begin position="129"/>
        <end position="151"/>
    </location>
</feature>
<protein>
    <submittedName>
        <fullName evidence="7">LrgB-like family-domain-containing protein</fullName>
    </submittedName>
</protein>
<dbReference type="Pfam" id="PF04172">
    <property type="entry name" value="LrgB"/>
    <property type="match status" value="1"/>
</dbReference>
<reference evidence="7" key="1">
    <citation type="journal article" date="2020" name="Stud. Mycol.">
        <title>101 Dothideomycetes genomes: a test case for predicting lifestyles and emergence of pathogens.</title>
        <authorList>
            <person name="Haridas S."/>
            <person name="Albert R."/>
            <person name="Binder M."/>
            <person name="Bloem J."/>
            <person name="Labutti K."/>
            <person name="Salamov A."/>
            <person name="Andreopoulos B."/>
            <person name="Baker S."/>
            <person name="Barry K."/>
            <person name="Bills G."/>
            <person name="Bluhm B."/>
            <person name="Cannon C."/>
            <person name="Castanera R."/>
            <person name="Culley D."/>
            <person name="Daum C."/>
            <person name="Ezra D."/>
            <person name="Gonzalez J."/>
            <person name="Henrissat B."/>
            <person name="Kuo A."/>
            <person name="Liang C."/>
            <person name="Lipzen A."/>
            <person name="Lutzoni F."/>
            <person name="Magnuson J."/>
            <person name="Mondo S."/>
            <person name="Nolan M."/>
            <person name="Ohm R."/>
            <person name="Pangilinan J."/>
            <person name="Park H.-J."/>
            <person name="Ramirez L."/>
            <person name="Alfaro M."/>
            <person name="Sun H."/>
            <person name="Tritt A."/>
            <person name="Yoshinaga Y."/>
            <person name="Zwiers L.-H."/>
            <person name="Turgeon B."/>
            <person name="Goodwin S."/>
            <person name="Spatafora J."/>
            <person name="Crous P."/>
            <person name="Grigoriev I."/>
        </authorList>
    </citation>
    <scope>NUCLEOTIDE SEQUENCE</scope>
    <source>
        <strain evidence="7">ATCC 16933</strain>
    </source>
</reference>
<feature type="transmembrane region" description="Helical" evidence="6">
    <location>
        <begin position="99"/>
        <end position="117"/>
    </location>
</feature>
<feature type="compositionally biased region" description="Pro residues" evidence="5">
    <location>
        <begin position="196"/>
        <end position="208"/>
    </location>
</feature>
<proteinExistence type="predicted"/>
<dbReference type="AlphaFoldDB" id="A0A6A6NUS0"/>
<organism evidence="7 8">
    <name type="scientific">Lineolata rhizophorae</name>
    <dbReference type="NCBI Taxonomy" id="578093"/>
    <lineage>
        <taxon>Eukaryota</taxon>
        <taxon>Fungi</taxon>
        <taxon>Dikarya</taxon>
        <taxon>Ascomycota</taxon>
        <taxon>Pezizomycotina</taxon>
        <taxon>Dothideomycetes</taxon>
        <taxon>Dothideomycetes incertae sedis</taxon>
        <taxon>Lineolatales</taxon>
        <taxon>Lineolataceae</taxon>
        <taxon>Lineolata</taxon>
    </lineage>
</organism>
<dbReference type="PANTHER" id="PTHR30249">
    <property type="entry name" value="PUTATIVE SEROTONIN TRANSPORTER"/>
    <property type="match status" value="1"/>
</dbReference>
<feature type="transmembrane region" description="Helical" evidence="6">
    <location>
        <begin position="404"/>
        <end position="429"/>
    </location>
</feature>
<dbReference type="PANTHER" id="PTHR30249:SF0">
    <property type="entry name" value="PLASTIDAL GLYCOLATE_GLYCERATE TRANSLOCATOR 1, CHLOROPLASTIC"/>
    <property type="match status" value="1"/>
</dbReference>
<feature type="compositionally biased region" description="Low complexity" evidence="5">
    <location>
        <begin position="184"/>
        <end position="195"/>
    </location>
</feature>
<evidence type="ECO:0000256" key="1">
    <source>
        <dbReference type="ARBA" id="ARBA00004141"/>
    </source>
</evidence>